<evidence type="ECO:0000313" key="7">
    <source>
        <dbReference type="EMBL" id="GCD78061.1"/>
    </source>
</evidence>
<sequence>MGIYTRVDSTLIQLMTEGRFTGIYAASFRIIDFLSQYGYLSSVILLPLFSSLKAEQNESKKLLQSIVLIMIFTGYAITFFFMFISNKVIYILYKEDTSKITEIFQLHLIAYPFIISNFVLGSFLTAYRQIPYLIRISIIAAFFQILGNYFLIKLYNINGASVGMILTNVFIFFAQLYYIIEVYNLENSFTKRIQILVVTGLVVSLSFFYLEVGFKVLTIVFATGGAVWIYKMRNELSQAVLDKPFFKLRQ</sequence>
<evidence type="ECO:0000256" key="2">
    <source>
        <dbReference type="ARBA" id="ARBA00022475"/>
    </source>
</evidence>
<keyword evidence="2" id="KW-1003">Cell membrane</keyword>
<feature type="transmembrane region" description="Helical" evidence="6">
    <location>
        <begin position="66"/>
        <end position="84"/>
    </location>
</feature>
<proteinExistence type="predicted"/>
<feature type="transmembrane region" description="Helical" evidence="6">
    <location>
        <begin position="37"/>
        <end position="54"/>
    </location>
</feature>
<protein>
    <submittedName>
        <fullName evidence="7">Uncharacterized protein</fullName>
    </submittedName>
</protein>
<dbReference type="PANTHER" id="PTHR30250">
    <property type="entry name" value="PST FAMILY PREDICTED COLANIC ACID TRANSPORTER"/>
    <property type="match status" value="1"/>
</dbReference>
<keyword evidence="4 6" id="KW-1133">Transmembrane helix</keyword>
<name>A0A401XM31_9FLAO</name>
<dbReference type="AlphaFoldDB" id="A0A401XM31"/>
<keyword evidence="5 6" id="KW-0472">Membrane</keyword>
<feature type="transmembrane region" description="Helical" evidence="6">
    <location>
        <begin position="216"/>
        <end position="233"/>
    </location>
</feature>
<keyword evidence="3 6" id="KW-0812">Transmembrane</keyword>
<evidence type="ECO:0000313" key="8">
    <source>
        <dbReference type="Proteomes" id="UP000286715"/>
    </source>
</evidence>
<reference evidence="7 8" key="1">
    <citation type="submission" date="2018-11" db="EMBL/GenBank/DDBJ databases">
        <title>Schleiferia aggregans sp. nov., a moderately thermophilic heterotrophic bacterium isolated from microbial mats at a terrestrial hot spring.</title>
        <authorList>
            <person name="Iino T."/>
            <person name="Ohkuma M."/>
            <person name="Haruta S."/>
        </authorList>
    </citation>
    <scope>NUCLEOTIDE SEQUENCE [LARGE SCALE GENOMIC DNA]</scope>
    <source>
        <strain evidence="7 8">LA</strain>
    </source>
</reference>
<dbReference type="Proteomes" id="UP000286715">
    <property type="component" value="Unassembled WGS sequence"/>
</dbReference>
<feature type="transmembrane region" description="Helical" evidence="6">
    <location>
        <begin position="104"/>
        <end position="125"/>
    </location>
</feature>
<evidence type="ECO:0000256" key="1">
    <source>
        <dbReference type="ARBA" id="ARBA00004651"/>
    </source>
</evidence>
<dbReference type="EMBL" id="BHZE01000015">
    <property type="protein sequence ID" value="GCD78061.1"/>
    <property type="molecule type" value="Genomic_DNA"/>
</dbReference>
<keyword evidence="8" id="KW-1185">Reference proteome</keyword>
<comment type="subcellular location">
    <subcellularLocation>
        <location evidence="1">Cell membrane</location>
        <topology evidence="1">Multi-pass membrane protein</topology>
    </subcellularLocation>
</comment>
<evidence type="ECO:0000256" key="6">
    <source>
        <dbReference type="SAM" id="Phobius"/>
    </source>
</evidence>
<organism evidence="7 8">
    <name type="scientific">Thermaurantimonas aggregans</name>
    <dbReference type="NCBI Taxonomy" id="2173829"/>
    <lineage>
        <taxon>Bacteria</taxon>
        <taxon>Pseudomonadati</taxon>
        <taxon>Bacteroidota</taxon>
        <taxon>Flavobacteriia</taxon>
        <taxon>Flavobacteriales</taxon>
        <taxon>Schleiferiaceae</taxon>
        <taxon>Thermaurantimonas</taxon>
    </lineage>
</organism>
<dbReference type="InterPro" id="IPR050833">
    <property type="entry name" value="Poly_Biosynth_Transport"/>
</dbReference>
<feature type="transmembrane region" description="Helical" evidence="6">
    <location>
        <begin position="132"/>
        <end position="151"/>
    </location>
</feature>
<feature type="transmembrane region" description="Helical" evidence="6">
    <location>
        <begin position="157"/>
        <end position="180"/>
    </location>
</feature>
<evidence type="ECO:0000256" key="5">
    <source>
        <dbReference type="ARBA" id="ARBA00023136"/>
    </source>
</evidence>
<comment type="caution">
    <text evidence="7">The sequence shown here is derived from an EMBL/GenBank/DDBJ whole genome shotgun (WGS) entry which is preliminary data.</text>
</comment>
<evidence type="ECO:0000256" key="3">
    <source>
        <dbReference type="ARBA" id="ARBA00022692"/>
    </source>
</evidence>
<accession>A0A401XM31</accession>
<evidence type="ECO:0000256" key="4">
    <source>
        <dbReference type="ARBA" id="ARBA00022989"/>
    </source>
</evidence>
<dbReference type="PANTHER" id="PTHR30250:SF11">
    <property type="entry name" value="O-ANTIGEN TRANSPORTER-RELATED"/>
    <property type="match status" value="1"/>
</dbReference>
<dbReference type="GO" id="GO:0005886">
    <property type="term" value="C:plasma membrane"/>
    <property type="evidence" value="ECO:0007669"/>
    <property type="project" value="UniProtKB-SubCell"/>
</dbReference>
<gene>
    <name evidence="7" type="ORF">JCM31826_15430</name>
</gene>